<name>A0A6J4UU55_9BACT</name>
<dbReference type="EMBL" id="CADCWK010000145">
    <property type="protein sequence ID" value="CAA9558142.1"/>
    <property type="molecule type" value="Genomic_DNA"/>
</dbReference>
<feature type="region of interest" description="Disordered" evidence="1">
    <location>
        <begin position="1"/>
        <end position="38"/>
    </location>
</feature>
<feature type="compositionally biased region" description="Gly residues" evidence="1">
    <location>
        <begin position="1"/>
        <end position="13"/>
    </location>
</feature>
<sequence>MGSETGAGNGGQRGIDRNRSGTPGRFAPGGAMSGRGVTTEDEANLPAAGVAAAPPPGTGAGAPSLAAQIGATANGGHGGALGEPEGRSLETPITGPAKREVDLYVRTYSTLLQSSGAISVSSLEPAHIMAAASLHAGATETAPDMNAFMYSTQRLPACIVDVRRIVLAQSQHDFHRAGYGQLDSWEMQSAPGRRRRWLFDGNETLAAYIASASDLDDAVPTIVAWQIEWNKFNRLFAADRELRAEIDALAEGIGVPPSEEHFARIGERLLLAPGDWNRLRTVWGVRLWPNLARMARERKRFSIQLLGGSHNGYARSARQWWAPIAARLQELGLADRPLYFVSSNTHSIANVLSGTAQRRRDAIVASIRRTGHAELVPELERIERGDSRSPWENWLYFAARSYFAAPGMAEERERRNAEEQAAGIHTIDPTGAVDVGVQIIDLAKLDPDCFDPRLRGGIDRMIDGRGGDGAIDADGRNADGFDGRAEGSDAVIVNINYPLGLAAYYLLTQTGIAVDAIQGIYVLGKAATLNGRIGDVMISNVVYDEHSNNTYWFDNCFEYGNLAPYLVFGDLLDNQKAVTVKGTYLQNQGYLDFFYREAYTVVEMEAGPYLSAICEELFPRRYPSGEAVNLQMAMRSRGVDLGILHYASDTPYTRAQTLGARGLDYYGLDSTYASTIAILRRIFDRERARLSR</sequence>
<reference evidence="2" key="1">
    <citation type="submission" date="2020-02" db="EMBL/GenBank/DDBJ databases">
        <authorList>
            <person name="Meier V. D."/>
        </authorList>
    </citation>
    <scope>NUCLEOTIDE SEQUENCE</scope>
    <source>
        <strain evidence="2">AVDCRST_MAG33</strain>
    </source>
</reference>
<evidence type="ECO:0000256" key="1">
    <source>
        <dbReference type="SAM" id="MobiDB-lite"/>
    </source>
</evidence>
<dbReference type="InterPro" id="IPR054204">
    <property type="entry name" value="DUF6909"/>
</dbReference>
<proteinExistence type="predicted"/>
<accession>A0A6J4UU55</accession>
<gene>
    <name evidence="2" type="ORF">AVDCRST_MAG33-1439</name>
</gene>
<dbReference type="Pfam" id="PF21850">
    <property type="entry name" value="DUF6909"/>
    <property type="match status" value="1"/>
</dbReference>
<evidence type="ECO:0000313" key="2">
    <source>
        <dbReference type="EMBL" id="CAA9558142.1"/>
    </source>
</evidence>
<protein>
    <submittedName>
        <fullName evidence="2">Uncharacterized protein</fullName>
    </submittedName>
</protein>
<dbReference type="AlphaFoldDB" id="A0A6J4UU55"/>
<organism evidence="2">
    <name type="scientific">uncultured Thermomicrobiales bacterium</name>
    <dbReference type="NCBI Taxonomy" id="1645740"/>
    <lineage>
        <taxon>Bacteria</taxon>
        <taxon>Pseudomonadati</taxon>
        <taxon>Thermomicrobiota</taxon>
        <taxon>Thermomicrobia</taxon>
        <taxon>Thermomicrobiales</taxon>
        <taxon>environmental samples</taxon>
    </lineage>
</organism>
<feature type="region of interest" description="Disordered" evidence="1">
    <location>
        <begin position="69"/>
        <end position="94"/>
    </location>
</feature>